<evidence type="ECO:0000256" key="2">
    <source>
        <dbReference type="ARBA" id="ARBA00023008"/>
    </source>
</evidence>
<keyword evidence="2" id="KW-0186">Copper</keyword>
<evidence type="ECO:0000256" key="3">
    <source>
        <dbReference type="ARBA" id="ARBA00023180"/>
    </source>
</evidence>
<feature type="domain" description="Phytocyanin" evidence="5">
    <location>
        <begin position="29"/>
        <end position="124"/>
    </location>
</feature>
<dbReference type="GO" id="GO:0046872">
    <property type="term" value="F:metal ion binding"/>
    <property type="evidence" value="ECO:0007669"/>
    <property type="project" value="UniProtKB-KW"/>
</dbReference>
<dbReference type="PANTHER" id="PTHR33021">
    <property type="entry name" value="BLUE COPPER PROTEIN"/>
    <property type="match status" value="1"/>
</dbReference>
<gene>
    <name evidence="6" type="ORF">Cni_G06744</name>
    <name evidence="7" type="ORF">Cni_G13105</name>
</gene>
<accession>A0AAQ3Q691</accession>
<dbReference type="FunFam" id="2.60.40.420:FF:000003">
    <property type="entry name" value="Blue copper"/>
    <property type="match status" value="1"/>
</dbReference>
<dbReference type="SUPFAM" id="SSF49503">
    <property type="entry name" value="Cupredoxins"/>
    <property type="match status" value="1"/>
</dbReference>
<dbReference type="Proteomes" id="UP001327560">
    <property type="component" value="Chromosome 2"/>
</dbReference>
<evidence type="ECO:0000256" key="1">
    <source>
        <dbReference type="ARBA" id="ARBA00022723"/>
    </source>
</evidence>
<organism evidence="6 8">
    <name type="scientific">Canna indica</name>
    <name type="common">Indian-shot</name>
    <dbReference type="NCBI Taxonomy" id="4628"/>
    <lineage>
        <taxon>Eukaryota</taxon>
        <taxon>Viridiplantae</taxon>
        <taxon>Streptophyta</taxon>
        <taxon>Embryophyta</taxon>
        <taxon>Tracheophyta</taxon>
        <taxon>Spermatophyta</taxon>
        <taxon>Magnoliopsida</taxon>
        <taxon>Liliopsida</taxon>
        <taxon>Zingiberales</taxon>
        <taxon>Cannaceae</taxon>
        <taxon>Canna</taxon>
    </lineage>
</organism>
<evidence type="ECO:0000313" key="7">
    <source>
        <dbReference type="EMBL" id="WOL04384.1"/>
    </source>
</evidence>
<dbReference type="GO" id="GO:0009055">
    <property type="term" value="F:electron transfer activity"/>
    <property type="evidence" value="ECO:0007669"/>
    <property type="project" value="InterPro"/>
</dbReference>
<keyword evidence="4" id="KW-0732">Signal</keyword>
<dbReference type="GO" id="GO:0005886">
    <property type="term" value="C:plasma membrane"/>
    <property type="evidence" value="ECO:0007669"/>
    <property type="project" value="TreeGrafter"/>
</dbReference>
<evidence type="ECO:0000256" key="4">
    <source>
        <dbReference type="SAM" id="SignalP"/>
    </source>
</evidence>
<proteinExistence type="predicted"/>
<dbReference type="PROSITE" id="PS51485">
    <property type="entry name" value="PHYTOCYANIN"/>
    <property type="match status" value="1"/>
</dbReference>
<feature type="chain" id="PRO_5044712172" evidence="4">
    <location>
        <begin position="27"/>
        <end position="124"/>
    </location>
</feature>
<dbReference type="CDD" id="cd04216">
    <property type="entry name" value="Phytocyanin"/>
    <property type="match status" value="1"/>
</dbReference>
<dbReference type="InterPro" id="IPR039391">
    <property type="entry name" value="Phytocyanin-like"/>
</dbReference>
<dbReference type="InterPro" id="IPR028871">
    <property type="entry name" value="BlueCu_1_BS"/>
</dbReference>
<dbReference type="InterPro" id="IPR008972">
    <property type="entry name" value="Cupredoxin"/>
</dbReference>
<evidence type="ECO:0000313" key="8">
    <source>
        <dbReference type="Proteomes" id="UP001327560"/>
    </source>
</evidence>
<dbReference type="Proteomes" id="UP001327560">
    <property type="component" value="Chromosome 4"/>
</dbReference>
<keyword evidence="3" id="KW-0325">Glycoprotein</keyword>
<name>A0AAQ3Q691_9LILI</name>
<dbReference type="InterPro" id="IPR003245">
    <property type="entry name" value="Phytocyanin_dom"/>
</dbReference>
<dbReference type="PROSITE" id="PS00196">
    <property type="entry name" value="COPPER_BLUE"/>
    <property type="match status" value="1"/>
</dbReference>
<keyword evidence="1" id="KW-0479">Metal-binding</keyword>
<keyword evidence="8" id="KW-1185">Reference proteome</keyword>
<evidence type="ECO:0000313" key="6">
    <source>
        <dbReference type="EMBL" id="WOK98035.1"/>
    </source>
</evidence>
<protein>
    <submittedName>
        <fullName evidence="6">Basic blue protein</fullName>
    </submittedName>
</protein>
<reference evidence="6 8" key="1">
    <citation type="submission" date="2023-10" db="EMBL/GenBank/DDBJ databases">
        <title>Chromosome-scale genome assembly provides insights into flower coloration mechanisms of Canna indica.</title>
        <authorList>
            <person name="Li C."/>
        </authorList>
    </citation>
    <scope>NUCLEOTIDE SEQUENCE [LARGE SCALE GENOMIC DNA]</scope>
    <source>
        <tissue evidence="6">Flower</tissue>
    </source>
</reference>
<dbReference type="PANTHER" id="PTHR33021:SF520">
    <property type="entry name" value="OS11G0428800 PROTEIN"/>
    <property type="match status" value="1"/>
</dbReference>
<dbReference type="EMBL" id="CP136891">
    <property type="protein sequence ID" value="WOK98035.1"/>
    <property type="molecule type" value="Genomic_DNA"/>
</dbReference>
<evidence type="ECO:0000259" key="5">
    <source>
        <dbReference type="PROSITE" id="PS51485"/>
    </source>
</evidence>
<dbReference type="Gene3D" id="2.60.40.420">
    <property type="entry name" value="Cupredoxins - blue copper proteins"/>
    <property type="match status" value="1"/>
</dbReference>
<dbReference type="Pfam" id="PF02298">
    <property type="entry name" value="Cu_bind_like"/>
    <property type="match status" value="1"/>
</dbReference>
<sequence length="124" mass="12964">MAMRRGSLSAAMLVALLLAVSSPVHSDASTHVVGDSQGWGFSVSYADWAKSRSFAAGDTMVFNYQQGVHNVAPVSAAGYRSCKASVSAATTGNDKFTLKRGANYFICSIPSHCAAGMKIQVIAN</sequence>
<dbReference type="EMBL" id="CP136893">
    <property type="protein sequence ID" value="WOL04384.1"/>
    <property type="molecule type" value="Genomic_DNA"/>
</dbReference>
<dbReference type="AlphaFoldDB" id="A0AAQ3Q691"/>
<feature type="signal peptide" evidence="4">
    <location>
        <begin position="1"/>
        <end position="26"/>
    </location>
</feature>